<reference evidence="9" key="1">
    <citation type="journal article" date="2019" name="Int. J. Syst. Evol. Microbiol.">
        <title>The Global Catalogue of Microorganisms (GCM) 10K type strain sequencing project: providing services to taxonomists for standard genome sequencing and annotation.</title>
        <authorList>
            <consortium name="The Broad Institute Genomics Platform"/>
            <consortium name="The Broad Institute Genome Sequencing Center for Infectious Disease"/>
            <person name="Wu L."/>
            <person name="Ma J."/>
        </authorList>
    </citation>
    <scope>NUCLEOTIDE SEQUENCE [LARGE SCALE GENOMIC DNA]</scope>
    <source>
        <strain evidence="9">JCM 17441</strain>
    </source>
</reference>
<dbReference type="InterPro" id="IPR036259">
    <property type="entry name" value="MFS_trans_sf"/>
</dbReference>
<comment type="caution">
    <text evidence="8">The sequence shown here is derived from an EMBL/GenBank/DDBJ whole genome shotgun (WGS) entry which is preliminary data.</text>
</comment>
<dbReference type="Pfam" id="PF07690">
    <property type="entry name" value="MFS_1"/>
    <property type="match status" value="1"/>
</dbReference>
<keyword evidence="2" id="KW-1003">Cell membrane</keyword>
<evidence type="ECO:0000256" key="6">
    <source>
        <dbReference type="SAM" id="MobiDB-lite"/>
    </source>
</evidence>
<dbReference type="PANTHER" id="PTHR23513:SF11">
    <property type="entry name" value="STAPHYLOFERRIN A TRANSPORTER"/>
    <property type="match status" value="1"/>
</dbReference>
<keyword evidence="3 7" id="KW-0812">Transmembrane</keyword>
<keyword evidence="5 7" id="KW-0472">Membrane</keyword>
<evidence type="ECO:0000313" key="8">
    <source>
        <dbReference type="EMBL" id="GAA4259598.1"/>
    </source>
</evidence>
<evidence type="ECO:0000256" key="3">
    <source>
        <dbReference type="ARBA" id="ARBA00022692"/>
    </source>
</evidence>
<feature type="transmembrane region" description="Helical" evidence="7">
    <location>
        <begin position="293"/>
        <end position="311"/>
    </location>
</feature>
<evidence type="ECO:0000256" key="4">
    <source>
        <dbReference type="ARBA" id="ARBA00022989"/>
    </source>
</evidence>
<evidence type="ECO:0000256" key="5">
    <source>
        <dbReference type="ARBA" id="ARBA00023136"/>
    </source>
</evidence>
<gene>
    <name evidence="8" type="ORF">GCM10022255_084850</name>
</gene>
<dbReference type="SUPFAM" id="SSF103473">
    <property type="entry name" value="MFS general substrate transporter"/>
    <property type="match status" value="1"/>
</dbReference>
<feature type="transmembrane region" description="Helical" evidence="7">
    <location>
        <begin position="317"/>
        <end position="338"/>
    </location>
</feature>
<feature type="region of interest" description="Disordered" evidence="6">
    <location>
        <begin position="402"/>
        <end position="428"/>
    </location>
</feature>
<feature type="compositionally biased region" description="Basic and acidic residues" evidence="6">
    <location>
        <begin position="407"/>
        <end position="420"/>
    </location>
</feature>
<accession>A0ABP8DMN5</accession>
<comment type="subcellular location">
    <subcellularLocation>
        <location evidence="1">Cell membrane</location>
        <topology evidence="1">Multi-pass membrane protein</topology>
    </subcellularLocation>
</comment>
<evidence type="ECO:0000313" key="9">
    <source>
        <dbReference type="Proteomes" id="UP001500620"/>
    </source>
</evidence>
<sequence length="428" mass="43696">MWYLPEPDDMTTYTSVLRDGQFRVLFGTRTLSILADTLRIVALSLLVYAATDSPALAALAYGIGFLPQLLGAGLFGALADRVRPRRLIALGYLAEAAAALALAMVPLPVWAALALVAAAALLTPVFMGAQNALIAEVLHGEAYVLGRSLANMASSLAQLAGMAGAGLAVAALGGRRAMLLAALGHVLAAAWTRLGLADSPVAPGAGRPRGLAAASWSGNVALLRDRTVRRLLLVQWLPPAFLTGAEALMVPYAAGRGFAIGVAGWLLAAIPVGMTAGNLVVGRLIGPALRERLVPVLIALMGLPCLAFLAPAPWPPLAGALMVAGAGFAFGLGVQEAFRDALPAEGRGQAFGLLSTGLMTAQGLLPALAGLLAEALAPGVVIGLLGGATLVAAAGAAPGFVRRQHRREQQQRAGDGRSDDQVEPLLLG</sequence>
<feature type="transmembrane region" description="Helical" evidence="7">
    <location>
        <begin position="350"/>
        <end position="373"/>
    </location>
</feature>
<feature type="transmembrane region" description="Helical" evidence="7">
    <location>
        <begin position="110"/>
        <end position="129"/>
    </location>
</feature>
<evidence type="ECO:0000256" key="1">
    <source>
        <dbReference type="ARBA" id="ARBA00004651"/>
    </source>
</evidence>
<dbReference type="Proteomes" id="UP001500620">
    <property type="component" value="Unassembled WGS sequence"/>
</dbReference>
<evidence type="ECO:0000256" key="7">
    <source>
        <dbReference type="SAM" id="Phobius"/>
    </source>
</evidence>
<feature type="transmembrane region" description="Helical" evidence="7">
    <location>
        <begin position="231"/>
        <end position="252"/>
    </location>
</feature>
<feature type="transmembrane region" description="Helical" evidence="7">
    <location>
        <begin position="56"/>
        <end position="75"/>
    </location>
</feature>
<organism evidence="8 9">
    <name type="scientific">Dactylosporangium darangshiense</name>
    <dbReference type="NCBI Taxonomy" id="579108"/>
    <lineage>
        <taxon>Bacteria</taxon>
        <taxon>Bacillati</taxon>
        <taxon>Actinomycetota</taxon>
        <taxon>Actinomycetes</taxon>
        <taxon>Micromonosporales</taxon>
        <taxon>Micromonosporaceae</taxon>
        <taxon>Dactylosporangium</taxon>
    </lineage>
</organism>
<feature type="transmembrane region" description="Helical" evidence="7">
    <location>
        <begin position="149"/>
        <end position="171"/>
    </location>
</feature>
<keyword evidence="9" id="KW-1185">Reference proteome</keyword>
<evidence type="ECO:0000256" key="2">
    <source>
        <dbReference type="ARBA" id="ARBA00022475"/>
    </source>
</evidence>
<dbReference type="PANTHER" id="PTHR23513">
    <property type="entry name" value="INTEGRAL MEMBRANE EFFLUX PROTEIN-RELATED"/>
    <property type="match status" value="1"/>
</dbReference>
<protein>
    <submittedName>
        <fullName evidence="8">MFS transporter</fullName>
    </submittedName>
</protein>
<feature type="transmembrane region" description="Helical" evidence="7">
    <location>
        <begin position="258"/>
        <end position="281"/>
    </location>
</feature>
<dbReference type="Gene3D" id="1.20.1250.20">
    <property type="entry name" value="MFS general substrate transporter like domains"/>
    <property type="match status" value="1"/>
</dbReference>
<dbReference type="EMBL" id="BAABAT010000036">
    <property type="protein sequence ID" value="GAA4259598.1"/>
    <property type="molecule type" value="Genomic_DNA"/>
</dbReference>
<feature type="transmembrane region" description="Helical" evidence="7">
    <location>
        <begin position="379"/>
        <end position="401"/>
    </location>
</feature>
<dbReference type="InterPro" id="IPR011701">
    <property type="entry name" value="MFS"/>
</dbReference>
<proteinExistence type="predicted"/>
<name>A0ABP8DMN5_9ACTN</name>
<keyword evidence="4 7" id="KW-1133">Transmembrane helix</keyword>